<dbReference type="CDD" id="cd18657">
    <property type="entry name" value="CSD_Swi6"/>
    <property type="match status" value="1"/>
</dbReference>
<evidence type="ECO:0000256" key="2">
    <source>
        <dbReference type="ARBA" id="ARBA00023242"/>
    </source>
</evidence>
<feature type="region of interest" description="Disordered" evidence="3">
    <location>
        <begin position="109"/>
        <end position="146"/>
    </location>
</feature>
<dbReference type="Pfam" id="PF00385">
    <property type="entry name" value="Chromo"/>
    <property type="match status" value="1"/>
</dbReference>
<dbReference type="AlphaFoldDB" id="A0A507DS78"/>
<dbReference type="SMART" id="SM00300">
    <property type="entry name" value="ChSh"/>
    <property type="match status" value="1"/>
</dbReference>
<reference evidence="5 6" key="1">
    <citation type="journal article" date="2019" name="Sci. Rep.">
        <title>Comparative genomics of chytrid fungi reveal insights into the obligate biotrophic and pathogenic lifestyle of Synchytrium endobioticum.</title>
        <authorList>
            <person name="van de Vossenberg B.T.L.H."/>
            <person name="Warris S."/>
            <person name="Nguyen H.D.T."/>
            <person name="van Gent-Pelzer M.P.E."/>
            <person name="Joly D.L."/>
            <person name="van de Geest H.C."/>
            <person name="Bonants P.J.M."/>
            <person name="Smith D.S."/>
            <person name="Levesque C.A."/>
            <person name="van der Lee T.A.J."/>
        </authorList>
    </citation>
    <scope>NUCLEOTIDE SEQUENCE [LARGE SCALE GENOMIC DNA]</scope>
    <source>
        <strain evidence="5 6">CBS 809.83</strain>
    </source>
</reference>
<dbReference type="InterPro" id="IPR023780">
    <property type="entry name" value="Chromo_domain"/>
</dbReference>
<keyword evidence="2" id="KW-0539">Nucleus</keyword>
<dbReference type="STRING" id="109895.A0A507DS78"/>
<evidence type="ECO:0000259" key="4">
    <source>
        <dbReference type="PROSITE" id="PS50013"/>
    </source>
</evidence>
<accession>A0A507DS78</accession>
<dbReference type="PRINTS" id="PR00504">
    <property type="entry name" value="CHROMODOMAIN"/>
</dbReference>
<gene>
    <name evidence="5" type="ORF">PhCBS80983_g05863</name>
</gene>
<evidence type="ECO:0000256" key="3">
    <source>
        <dbReference type="SAM" id="MobiDB-lite"/>
    </source>
</evidence>
<evidence type="ECO:0000256" key="1">
    <source>
        <dbReference type="ARBA" id="ARBA00004123"/>
    </source>
</evidence>
<dbReference type="PANTHER" id="PTHR22812">
    <property type="entry name" value="CHROMOBOX PROTEIN"/>
    <property type="match status" value="1"/>
</dbReference>
<feature type="compositionally biased region" description="Acidic residues" evidence="3">
    <location>
        <begin position="46"/>
        <end position="63"/>
    </location>
</feature>
<dbReference type="InterPro" id="IPR051219">
    <property type="entry name" value="Heterochromatin_chromo-domain"/>
</dbReference>
<dbReference type="InterPro" id="IPR016197">
    <property type="entry name" value="Chromo-like_dom_sf"/>
</dbReference>
<protein>
    <recommendedName>
        <fullName evidence="4">Chromo domain-containing protein</fullName>
    </recommendedName>
</protein>
<name>A0A507DS78_9FUNG</name>
<dbReference type="InterPro" id="IPR023779">
    <property type="entry name" value="Chromodomain_CS"/>
</dbReference>
<dbReference type="CDD" id="cd00024">
    <property type="entry name" value="CD_CSD"/>
    <property type="match status" value="1"/>
</dbReference>
<feature type="region of interest" description="Disordered" evidence="3">
    <location>
        <begin position="293"/>
        <end position="314"/>
    </location>
</feature>
<feature type="domain" description="Chromo" evidence="4">
    <location>
        <begin position="62"/>
        <end position="120"/>
    </location>
</feature>
<dbReference type="Proteomes" id="UP000318582">
    <property type="component" value="Unassembled WGS sequence"/>
</dbReference>
<dbReference type="Pfam" id="PF01393">
    <property type="entry name" value="Chromo_shadow"/>
    <property type="match status" value="1"/>
</dbReference>
<feature type="region of interest" description="Disordered" evidence="3">
    <location>
        <begin position="1"/>
        <end position="63"/>
    </location>
</feature>
<evidence type="ECO:0000313" key="6">
    <source>
        <dbReference type="Proteomes" id="UP000318582"/>
    </source>
</evidence>
<dbReference type="InterPro" id="IPR017984">
    <property type="entry name" value="Chromo_dom_subgr"/>
</dbReference>
<dbReference type="GO" id="GO:0000792">
    <property type="term" value="C:heterochromatin"/>
    <property type="evidence" value="ECO:0007669"/>
    <property type="project" value="UniProtKB-ARBA"/>
</dbReference>
<dbReference type="EMBL" id="QEAQ01000148">
    <property type="protein sequence ID" value="TPX54599.1"/>
    <property type="molecule type" value="Genomic_DNA"/>
</dbReference>
<comment type="subcellular location">
    <subcellularLocation>
        <location evidence="1">Nucleus</location>
    </subcellularLocation>
</comment>
<dbReference type="PROSITE" id="PS00598">
    <property type="entry name" value="CHROMO_1"/>
    <property type="match status" value="1"/>
</dbReference>
<feature type="compositionally biased region" description="Polar residues" evidence="3">
    <location>
        <begin position="383"/>
        <end position="392"/>
    </location>
</feature>
<dbReference type="GO" id="GO:0005634">
    <property type="term" value="C:nucleus"/>
    <property type="evidence" value="ECO:0007669"/>
    <property type="project" value="UniProtKB-SubCell"/>
</dbReference>
<organism evidence="5 6">
    <name type="scientific">Powellomyces hirtus</name>
    <dbReference type="NCBI Taxonomy" id="109895"/>
    <lineage>
        <taxon>Eukaryota</taxon>
        <taxon>Fungi</taxon>
        <taxon>Fungi incertae sedis</taxon>
        <taxon>Chytridiomycota</taxon>
        <taxon>Chytridiomycota incertae sedis</taxon>
        <taxon>Chytridiomycetes</taxon>
        <taxon>Spizellomycetales</taxon>
        <taxon>Powellomycetaceae</taxon>
        <taxon>Powellomyces</taxon>
    </lineage>
</organism>
<dbReference type="Gene3D" id="2.40.50.40">
    <property type="match status" value="2"/>
</dbReference>
<feature type="region of interest" description="Disordered" evidence="3">
    <location>
        <begin position="368"/>
        <end position="392"/>
    </location>
</feature>
<sequence>MSATNARNVEDPISSGEEDNVAGPNGHDDEGIEEVIDDQPEKDQDKEDGEGDDDDGADEEIYDVEELVAHKKVKGKLMFFIKWKGYPSSDNTWEPAENIESKELIDEYWKNNPSTPASSGAKRKRTALGARNRQSNGGGVDPVFDVGDEDEAELSLSRKFVKKARRPERAVSPRRLRKSDAAVNYSDVVTLDDADDGDGEEPDGQLYIGDSISPHIAALSSWEDHVEQIDTVEEYVEGQLMVFIKWKNGIRSAHPSPIANKKCPQAMIRFYESHIKFRRTGEEEEADVNEAEATESAVKETGLDDIGGQGKSTGDARFEEITNTVVSIEATPDTLNVTTTESVAKSIWTTKTLAPSPTIPQITTDITPLRNEEDTGSHDNVDEQPNTIPMLS</sequence>
<dbReference type="SMART" id="SM00298">
    <property type="entry name" value="CHROMO"/>
    <property type="match status" value="1"/>
</dbReference>
<dbReference type="PROSITE" id="PS50013">
    <property type="entry name" value="CHROMO_2"/>
    <property type="match status" value="1"/>
</dbReference>
<dbReference type="InterPro" id="IPR000953">
    <property type="entry name" value="Chromo/chromo_shadow_dom"/>
</dbReference>
<proteinExistence type="predicted"/>
<feature type="compositionally biased region" description="Basic and acidic residues" evidence="3">
    <location>
        <begin position="370"/>
        <end position="381"/>
    </location>
</feature>
<keyword evidence="6" id="KW-1185">Reference proteome</keyword>
<dbReference type="SUPFAM" id="SSF54160">
    <property type="entry name" value="Chromo domain-like"/>
    <property type="match status" value="2"/>
</dbReference>
<evidence type="ECO:0000313" key="5">
    <source>
        <dbReference type="EMBL" id="TPX54599.1"/>
    </source>
</evidence>
<comment type="caution">
    <text evidence="5">The sequence shown here is derived from an EMBL/GenBank/DDBJ whole genome shotgun (WGS) entry which is preliminary data.</text>
</comment>
<dbReference type="InterPro" id="IPR008251">
    <property type="entry name" value="Chromo_shadow_dom"/>
</dbReference>